<gene>
    <name evidence="6" type="ORF">EYF70_14140</name>
    <name evidence="5" type="ORF">GCM10007387_21350</name>
</gene>
<dbReference type="Pfam" id="PF08238">
    <property type="entry name" value="Sel1"/>
    <property type="match status" value="10"/>
</dbReference>
<evidence type="ECO:0000259" key="3">
    <source>
        <dbReference type="Pfam" id="PF01841"/>
    </source>
</evidence>
<reference evidence="5" key="1">
    <citation type="journal article" date="2014" name="Int. J. Syst. Evol. Microbiol.">
        <title>Complete genome sequence of Corynebacterium casei LMG S-19264T (=DSM 44701T), isolated from a smear-ripened cheese.</title>
        <authorList>
            <consortium name="US DOE Joint Genome Institute (JGI-PGF)"/>
            <person name="Walter F."/>
            <person name="Albersmeier A."/>
            <person name="Kalinowski J."/>
            <person name="Ruckert C."/>
        </authorList>
    </citation>
    <scope>NUCLEOTIDE SEQUENCE</scope>
    <source>
        <strain evidence="5">KCTC 12343</strain>
    </source>
</reference>
<reference evidence="6 7" key="2">
    <citation type="submission" date="2019-02" db="EMBL/GenBank/DDBJ databases">
        <title>Draft Genome Sequences of Six Type Strains of the Genus Massilia.</title>
        <authorList>
            <person name="Miess H."/>
            <person name="Frediansyhah A."/>
            <person name="Gross H."/>
        </authorList>
    </citation>
    <scope>NUCLEOTIDE SEQUENCE [LARGE SCALE GENOMIC DNA]</scope>
    <source>
        <strain evidence="6 7">DSM 17472</strain>
    </source>
</reference>
<feature type="signal peptide" evidence="2">
    <location>
        <begin position="1"/>
        <end position="22"/>
    </location>
</feature>
<evidence type="ECO:0000259" key="4">
    <source>
        <dbReference type="Pfam" id="PF12969"/>
    </source>
</evidence>
<evidence type="ECO:0000256" key="2">
    <source>
        <dbReference type="SAM" id="SignalP"/>
    </source>
</evidence>
<dbReference type="Gene3D" id="1.25.40.10">
    <property type="entry name" value="Tetratricopeptide repeat domain"/>
    <property type="match status" value="2"/>
</dbReference>
<dbReference type="SMART" id="SM00671">
    <property type="entry name" value="SEL1"/>
    <property type="match status" value="10"/>
</dbReference>
<protein>
    <submittedName>
        <fullName evidence="6">DUF3857 domain-containing protein</fullName>
    </submittedName>
</protein>
<evidence type="ECO:0000313" key="7">
    <source>
        <dbReference type="Proteomes" id="UP000292307"/>
    </source>
</evidence>
<keyword evidence="2" id="KW-0732">Signal</keyword>
<dbReference type="EMBL" id="BMWV01000004">
    <property type="protein sequence ID" value="GGY39065.1"/>
    <property type="molecule type" value="Genomic_DNA"/>
</dbReference>
<evidence type="ECO:0000256" key="1">
    <source>
        <dbReference type="PROSITE-ProRule" id="PRU00339"/>
    </source>
</evidence>
<sequence length="1371" mass="148709">MFHFLGILLAALTLAHGTSAIGAPGKPAQQQDRSFSRFTPVPAWVLPMPPVSEKVRKDAAVIRLADTQVRLDREVSTHITSAIQVNDQQALPAIGQFGIDYLPSYQRLQLHQVAILRDGRQLDQAGKVDLRLLDSENLRGQGMYGGVRTLQMLLPDVRVGDTLLLRYTVTGHNPVFGARWFDSFAWDATVPAEHRRLVITHPRKRALSWRQSGDFRTAAVPVRIEHAGDDERLVFEQRAIDELEWEPGMPPEYQPGRSLQFSEFQDWRAVSEWAAALFPVPAASPGLSALARELSADPSKAVRAAAALRWVQNEVRYFSVAIGENSHRPRAPDAVLKSRFGDCKDKAYLLVSLLRLQGIDAMPVLVSAGSPLAPARLLPSPGAFDHVIVRLTLDGKEHYVDPTATGQVEALEALPVPLPDAHGLLAAPAAAALVTLPPRRDTVDFLVDEAFVVERFDGPATLRARREYRGDAAAAMRRHLAAMNAASLRRHVLELYEKRYPGVALLSVPTLKEYGDRYELNAELTLPKPVTLVDGHYELAIENKLIAGTLDIPDKLVRNYPFVPSGPSHGRHTLSVTWPAAARLNDIPGAFAIDGPSFRYRHDYLLRGNVLRYEADYRVTGAQVPPGGMQALHEQATRLAEAQITSFSIGKASLVPEPLQGLAYRAALSATAASKAPTKRPSRNDALDDATLCAAAVSQALAGEYSFDGQAEVAAAVRAELARRGNSEEARRCRAILSFMDGAGAQIAAAGIADMLREPDEPLHLYLAWGLLFAGDKAAAVTAASRFADALESAGTATISSRLRHAALLRRAGLALPEALRNNLASPVNTGWPAPIGRLLAGETDAAQLLAAAETLTGPLREMAVAEAWYYIGAVRLAAADKAAARRAFRQVLATGPRSSFEYQLAANELSAMASTDADFLAGQTHQANERYRDALRHYQLCAARADAECRNALGLLYYQGRGTARDHARAFELFRLAALQGNSDAQNSLGLMYDEGEGVARDPAEGLRWLQAAADNLDAHGLRNMGDRYVRGITVEPAVARGVDYLRQAAALGNIAAQDQLGEVLLGMAPEEAAIWNRLGAVRGESAAQVRLIDQLRYGKGMPADAKRAFALATPLAEQGDAGAQVQLGMMYESGNGVAEDRDAALRWFRKAAASGFPVAKLRIGLLLMYGDRTPEELREARRLLEEAFAADVHFAGYLLGNMYRDGRGGEADFSRAASYYERAAAAGVGKAAEVLGMLYEFKLHDPARAAEWYRKAADQGYPSAINNLGDLYERGAGVAQDLDQAVALYRRAAGMEHDYGFFSLSSLYAAGKGVPRDPVLAFTYHALAVRFGLDSDREAELERQLTPAQAAAARDVAAKWNKSLPLPGM</sequence>
<dbReference type="Pfam" id="PF12969">
    <property type="entry name" value="DUF3857"/>
    <property type="match status" value="1"/>
</dbReference>
<dbReference type="InterPro" id="IPR011990">
    <property type="entry name" value="TPR-like_helical_dom_sf"/>
</dbReference>
<keyword evidence="1" id="KW-0802">TPR repeat</keyword>
<accession>A0A411WYT5</accession>
<dbReference type="Gene3D" id="3.10.620.30">
    <property type="match status" value="1"/>
</dbReference>
<feature type="domain" description="Transglutaminase-like" evidence="3">
    <location>
        <begin position="289"/>
        <end position="364"/>
    </location>
</feature>
<dbReference type="OrthoDB" id="8595007at2"/>
<feature type="repeat" description="TPR" evidence="1">
    <location>
        <begin position="866"/>
        <end position="899"/>
    </location>
</feature>
<dbReference type="InterPro" id="IPR050767">
    <property type="entry name" value="Sel1_AlgK"/>
</dbReference>
<dbReference type="PANTHER" id="PTHR11102">
    <property type="entry name" value="SEL-1-LIKE PROTEIN"/>
    <property type="match status" value="1"/>
</dbReference>
<dbReference type="InterPro" id="IPR002931">
    <property type="entry name" value="Transglutaminase-like"/>
</dbReference>
<keyword evidence="7" id="KW-1185">Reference proteome</keyword>
<evidence type="ECO:0000313" key="6">
    <source>
        <dbReference type="EMBL" id="QBI01864.1"/>
    </source>
</evidence>
<dbReference type="PANTHER" id="PTHR11102:SF160">
    <property type="entry name" value="ERAD-ASSOCIATED E3 UBIQUITIN-PROTEIN LIGASE COMPONENT HRD3"/>
    <property type="match status" value="1"/>
</dbReference>
<dbReference type="Proteomes" id="UP000292307">
    <property type="component" value="Chromosome"/>
</dbReference>
<dbReference type="SUPFAM" id="SSF54001">
    <property type="entry name" value="Cysteine proteinases"/>
    <property type="match status" value="1"/>
</dbReference>
<dbReference type="Gene3D" id="2.60.40.3140">
    <property type="match status" value="1"/>
</dbReference>
<feature type="domain" description="DUF3857" evidence="4">
    <location>
        <begin position="74"/>
        <end position="240"/>
    </location>
</feature>
<dbReference type="SUPFAM" id="SSF81901">
    <property type="entry name" value="HCP-like"/>
    <property type="match status" value="3"/>
</dbReference>
<proteinExistence type="predicted"/>
<name>A0A411WYT5_9BURK</name>
<organism evidence="5 8">
    <name type="scientific">Pseudoduganella albidiflava</name>
    <dbReference type="NCBI Taxonomy" id="321983"/>
    <lineage>
        <taxon>Bacteria</taxon>
        <taxon>Pseudomonadati</taxon>
        <taxon>Pseudomonadota</taxon>
        <taxon>Betaproteobacteria</taxon>
        <taxon>Burkholderiales</taxon>
        <taxon>Oxalobacteraceae</taxon>
        <taxon>Telluria group</taxon>
        <taxon>Pseudoduganella</taxon>
    </lineage>
</organism>
<dbReference type="Pfam" id="PF01841">
    <property type="entry name" value="Transglut_core"/>
    <property type="match status" value="1"/>
</dbReference>
<dbReference type="EMBL" id="CP036401">
    <property type="protein sequence ID" value="QBI01864.1"/>
    <property type="molecule type" value="Genomic_DNA"/>
</dbReference>
<evidence type="ECO:0000313" key="5">
    <source>
        <dbReference type="EMBL" id="GGY39065.1"/>
    </source>
</evidence>
<feature type="chain" id="PRO_5044601754" evidence="2">
    <location>
        <begin position="23"/>
        <end position="1371"/>
    </location>
</feature>
<dbReference type="Proteomes" id="UP000628442">
    <property type="component" value="Unassembled WGS sequence"/>
</dbReference>
<dbReference type="PROSITE" id="PS50005">
    <property type="entry name" value="TPR"/>
    <property type="match status" value="1"/>
</dbReference>
<reference evidence="5" key="3">
    <citation type="submission" date="2022-12" db="EMBL/GenBank/DDBJ databases">
        <authorList>
            <person name="Sun Q."/>
            <person name="Kim S."/>
        </authorList>
    </citation>
    <scope>NUCLEOTIDE SEQUENCE</scope>
    <source>
        <strain evidence="5">KCTC 12343</strain>
    </source>
</reference>
<dbReference type="InterPro" id="IPR038765">
    <property type="entry name" value="Papain-like_cys_pep_sf"/>
</dbReference>
<dbReference type="RefSeq" id="WP_131145982.1">
    <property type="nucleotide sequence ID" value="NZ_BMWV01000004.1"/>
</dbReference>
<dbReference type="InterPro" id="IPR019734">
    <property type="entry name" value="TPR_rpt"/>
</dbReference>
<evidence type="ECO:0000313" key="8">
    <source>
        <dbReference type="Proteomes" id="UP000628442"/>
    </source>
</evidence>
<dbReference type="InterPro" id="IPR024618">
    <property type="entry name" value="DUF3857"/>
</dbReference>
<dbReference type="InterPro" id="IPR006597">
    <property type="entry name" value="Sel1-like"/>
</dbReference>